<evidence type="ECO:0000313" key="1">
    <source>
        <dbReference type="EMBL" id="KKL27971.1"/>
    </source>
</evidence>
<dbReference type="AlphaFoldDB" id="A0A0F9EDP5"/>
<dbReference type="EMBL" id="LAZR01035266">
    <property type="protein sequence ID" value="KKL27971.1"/>
    <property type="molecule type" value="Genomic_DNA"/>
</dbReference>
<organism evidence="1">
    <name type="scientific">marine sediment metagenome</name>
    <dbReference type="NCBI Taxonomy" id="412755"/>
    <lineage>
        <taxon>unclassified sequences</taxon>
        <taxon>metagenomes</taxon>
        <taxon>ecological metagenomes</taxon>
    </lineage>
</organism>
<accession>A0A0F9EDP5</accession>
<evidence type="ECO:0008006" key="2">
    <source>
        <dbReference type="Google" id="ProtNLM"/>
    </source>
</evidence>
<name>A0A0F9EDP5_9ZZZZ</name>
<reference evidence="1" key="1">
    <citation type="journal article" date="2015" name="Nature">
        <title>Complex archaea that bridge the gap between prokaryotes and eukaryotes.</title>
        <authorList>
            <person name="Spang A."/>
            <person name="Saw J.H."/>
            <person name="Jorgensen S.L."/>
            <person name="Zaremba-Niedzwiedzka K."/>
            <person name="Martijn J."/>
            <person name="Lind A.E."/>
            <person name="van Eijk R."/>
            <person name="Schleper C."/>
            <person name="Guy L."/>
            <person name="Ettema T.J."/>
        </authorList>
    </citation>
    <scope>NUCLEOTIDE SEQUENCE</scope>
</reference>
<proteinExistence type="predicted"/>
<gene>
    <name evidence="1" type="ORF">LCGC14_2379810</name>
</gene>
<protein>
    <recommendedName>
        <fullName evidence="2">Sulfotransferase domain-containing protein</fullName>
    </recommendedName>
</protein>
<sequence length="186" mass="21569">MAVINKNWLYLAEGYTGSRATAEALLKLPGSKSIGSHHETWPSLQKKGLYTECRLTFSVVRHPLDIIATQCAKGSRHPVSHWLIRKYRHRDAFYFHRCLRTIYYEGGISRGISKTIMQYVDIPIRFPTPNKKEWQDIFTNKDYLFACSTIPELFTLGYVDWDVKSTLRASDIDNYLEEHGDQKIHG</sequence>
<comment type="caution">
    <text evidence="1">The sequence shown here is derived from an EMBL/GenBank/DDBJ whole genome shotgun (WGS) entry which is preliminary data.</text>
</comment>